<evidence type="ECO:0000256" key="1">
    <source>
        <dbReference type="RuleBase" id="RU003513"/>
    </source>
</evidence>
<sequence length="382" mass="42172">MGHSSSSRVEPLPPARWENTSSYGLIFIGTKAQLIKTAPVIKELDKRGLSYRLVYTGQHSETFRELEACFGIRSADQVLVPDAEADSKFSFLTWAVRFALAVIQSLLRGEWRSARWGLVHGDTASTLFSAIALKMARVPVVHIEAGLRSPRLMSPFPEELVRRLVSRMTALHLAPDGAAAENLAGARGKVVDTRGNTIRDVLGMALESKAGGIHEGGAGGFGIVSMHRNENLSNRQRLDEILRAVQLAANHCRLKFVLHPVTRRRLESTGWIGRLESQENLELLPRMDYPNFIACMLQSSFLLTDGGSNQEEAAMLGLPTMLLREETERSDGIGDSVSMAGHGLEGVPQFVQEKRGKRWAIRPLAKHSPSAFIVDVLEQEFE</sequence>
<comment type="similarity">
    <text evidence="1">Belongs to the UDP-N-acetylglucosamine 2-epimerase family.</text>
</comment>
<evidence type="ECO:0000259" key="2">
    <source>
        <dbReference type="Pfam" id="PF02350"/>
    </source>
</evidence>
<feature type="domain" description="UDP-N-acetylglucosamine 2-epimerase" evidence="2">
    <location>
        <begin position="43"/>
        <end position="339"/>
    </location>
</feature>
<dbReference type="Proteomes" id="UP001431449">
    <property type="component" value="Unassembled WGS sequence"/>
</dbReference>
<keyword evidence="1" id="KW-0413">Isomerase</keyword>
<gene>
    <name evidence="3" type="ORF">M0G41_06605</name>
</gene>
<protein>
    <submittedName>
        <fullName evidence="3">UDP-N-acetylglucosamine 2-epimerase</fullName>
    </submittedName>
</protein>
<dbReference type="SUPFAM" id="SSF53756">
    <property type="entry name" value="UDP-Glycosyltransferase/glycogen phosphorylase"/>
    <property type="match status" value="1"/>
</dbReference>
<name>A0ABT0GFM9_9GAMM</name>
<proteinExistence type="inferred from homology"/>
<dbReference type="PANTHER" id="PTHR43174:SF1">
    <property type="entry name" value="UDP-N-ACETYLGLUCOSAMINE 2-EPIMERASE"/>
    <property type="match status" value="1"/>
</dbReference>
<evidence type="ECO:0000313" key="4">
    <source>
        <dbReference type="Proteomes" id="UP001431449"/>
    </source>
</evidence>
<dbReference type="InterPro" id="IPR003331">
    <property type="entry name" value="UDP_GlcNAc_Epimerase_2_dom"/>
</dbReference>
<dbReference type="EMBL" id="JALNMH010000004">
    <property type="protein sequence ID" value="MCK7593336.1"/>
    <property type="molecule type" value="Genomic_DNA"/>
</dbReference>
<evidence type="ECO:0000313" key="3">
    <source>
        <dbReference type="EMBL" id="MCK7593336.1"/>
    </source>
</evidence>
<dbReference type="RefSeq" id="WP_248206726.1">
    <property type="nucleotide sequence ID" value="NZ_JALNMH010000004.1"/>
</dbReference>
<organism evidence="3 4">
    <name type="scientific">Pseudomarimonas salicorniae</name>
    <dbReference type="NCBI Taxonomy" id="2933270"/>
    <lineage>
        <taxon>Bacteria</taxon>
        <taxon>Pseudomonadati</taxon>
        <taxon>Pseudomonadota</taxon>
        <taxon>Gammaproteobacteria</taxon>
        <taxon>Lysobacterales</taxon>
        <taxon>Lysobacteraceae</taxon>
        <taxon>Pseudomarimonas</taxon>
    </lineage>
</organism>
<dbReference type="InterPro" id="IPR029767">
    <property type="entry name" value="WecB-like"/>
</dbReference>
<reference evidence="3" key="1">
    <citation type="submission" date="2022-04" db="EMBL/GenBank/DDBJ databases">
        <title>Lysobacter sp. CAU 1642 isolated from sea sand.</title>
        <authorList>
            <person name="Kim W."/>
        </authorList>
    </citation>
    <scope>NUCLEOTIDE SEQUENCE</scope>
    <source>
        <strain evidence="3">CAU 1642</strain>
    </source>
</reference>
<comment type="caution">
    <text evidence="3">The sequence shown here is derived from an EMBL/GenBank/DDBJ whole genome shotgun (WGS) entry which is preliminary data.</text>
</comment>
<accession>A0ABT0GFM9</accession>
<dbReference type="PANTHER" id="PTHR43174">
    <property type="entry name" value="UDP-N-ACETYLGLUCOSAMINE 2-EPIMERASE"/>
    <property type="match status" value="1"/>
</dbReference>
<dbReference type="Gene3D" id="3.40.50.2000">
    <property type="entry name" value="Glycogen Phosphorylase B"/>
    <property type="match status" value="2"/>
</dbReference>
<keyword evidence="4" id="KW-1185">Reference proteome</keyword>
<dbReference type="Pfam" id="PF02350">
    <property type="entry name" value="Epimerase_2"/>
    <property type="match status" value="1"/>
</dbReference>